<dbReference type="EMBL" id="FXAT01000004">
    <property type="protein sequence ID" value="SMG44517.1"/>
    <property type="molecule type" value="Genomic_DNA"/>
</dbReference>
<feature type="binding site" evidence="1">
    <location>
        <position position="270"/>
    </location>
    <ligand>
        <name>Mg(2+)</name>
        <dbReference type="ChEBI" id="CHEBI:18420"/>
        <label>1</label>
    </ligand>
</feature>
<dbReference type="PANTHER" id="PTHR16222">
    <property type="entry name" value="ADP-RIBOSYLGLYCOHYDROLASE"/>
    <property type="match status" value="1"/>
</dbReference>
<proteinExistence type="predicted"/>
<organism evidence="2 3">
    <name type="scientific">Paraburkholderia susongensis</name>
    <dbReference type="NCBI Taxonomy" id="1515439"/>
    <lineage>
        <taxon>Bacteria</taxon>
        <taxon>Pseudomonadati</taxon>
        <taxon>Pseudomonadota</taxon>
        <taxon>Betaproteobacteria</taxon>
        <taxon>Burkholderiales</taxon>
        <taxon>Burkholderiaceae</taxon>
        <taxon>Paraburkholderia</taxon>
    </lineage>
</organism>
<feature type="binding site" evidence="1">
    <location>
        <position position="52"/>
    </location>
    <ligand>
        <name>Mg(2+)</name>
        <dbReference type="ChEBI" id="CHEBI:18420"/>
        <label>1</label>
    </ligand>
</feature>
<dbReference type="Gene3D" id="1.10.4080.10">
    <property type="entry name" value="ADP-ribosylation/Crystallin J1"/>
    <property type="match status" value="1"/>
</dbReference>
<evidence type="ECO:0000256" key="1">
    <source>
        <dbReference type="PIRSR" id="PIRSR605502-1"/>
    </source>
</evidence>
<name>A0A1X7KSJ4_9BURK</name>
<protein>
    <submittedName>
        <fullName evidence="2">ADP-ribosylglycohydrolase</fullName>
    </submittedName>
</protein>
<comment type="cofactor">
    <cofactor evidence="1">
        <name>Mg(2+)</name>
        <dbReference type="ChEBI" id="CHEBI:18420"/>
    </cofactor>
    <text evidence="1">Binds 2 magnesium ions per subunit.</text>
</comment>
<dbReference type="Pfam" id="PF03747">
    <property type="entry name" value="ADP_ribosyl_GH"/>
    <property type="match status" value="1"/>
</dbReference>
<dbReference type="SUPFAM" id="SSF101478">
    <property type="entry name" value="ADP-ribosylglycohydrolase"/>
    <property type="match status" value="1"/>
</dbReference>
<dbReference type="STRING" id="1515439.SAMN06265784_104268"/>
<feature type="binding site" evidence="1">
    <location>
        <position position="51"/>
    </location>
    <ligand>
        <name>Mg(2+)</name>
        <dbReference type="ChEBI" id="CHEBI:18420"/>
        <label>1</label>
    </ligand>
</feature>
<evidence type="ECO:0000313" key="2">
    <source>
        <dbReference type="EMBL" id="SMG44517.1"/>
    </source>
</evidence>
<sequence>MNSDSPLFDKVLGCLLGGVIGDAMGTPTEKLSHDEIQQRFGWVQTFSGDGTDDSILKHILCETLERTGGHATADAWAEDWLRHTQTFVDSKLFFAPVVATFWKLSGEPVPPRDAGAGNMASSSSAMCISPMGIVNAGNPRQAALETFEVAGLVHHNFCRDGACAMAAAVAQAFAPGADVESVLRAASEFLPERSAKVMRMALQATLAMARESTGYEDFRARYYREAVDARRHFTDSRETVPLALALVWLAGGDAQKAVEYGANFGRDADTIASMAGAVAGALGGARALPRAWLDTLGPRADSQRALAGRMTQLVRARAEAARAAAQAMLEASA</sequence>
<dbReference type="Proteomes" id="UP000193228">
    <property type="component" value="Unassembled WGS sequence"/>
</dbReference>
<keyword evidence="1" id="KW-0479">Metal-binding</keyword>
<keyword evidence="1" id="KW-0460">Magnesium</keyword>
<dbReference type="GO" id="GO:0046872">
    <property type="term" value="F:metal ion binding"/>
    <property type="evidence" value="ECO:0007669"/>
    <property type="project" value="UniProtKB-KW"/>
</dbReference>
<dbReference type="AlphaFoldDB" id="A0A1X7KSJ4"/>
<feature type="binding site" evidence="1">
    <location>
        <position position="269"/>
    </location>
    <ligand>
        <name>Mg(2+)</name>
        <dbReference type="ChEBI" id="CHEBI:18420"/>
        <label>1</label>
    </ligand>
</feature>
<gene>
    <name evidence="2" type="ORF">SAMN06265784_104268</name>
</gene>
<evidence type="ECO:0000313" key="3">
    <source>
        <dbReference type="Proteomes" id="UP000193228"/>
    </source>
</evidence>
<dbReference type="InterPro" id="IPR005502">
    <property type="entry name" value="Ribosyl_crysJ1"/>
</dbReference>
<dbReference type="RefSeq" id="WP_167387487.1">
    <property type="nucleotide sequence ID" value="NZ_FXAT01000004.1"/>
</dbReference>
<dbReference type="InterPro" id="IPR036705">
    <property type="entry name" value="Ribosyl_crysJ1_sf"/>
</dbReference>
<reference evidence="3" key="1">
    <citation type="submission" date="2017-04" db="EMBL/GenBank/DDBJ databases">
        <authorList>
            <person name="Varghese N."/>
            <person name="Submissions S."/>
        </authorList>
    </citation>
    <scope>NUCLEOTIDE SEQUENCE [LARGE SCALE GENOMIC DNA]</scope>
    <source>
        <strain evidence="3">LMG 29540</strain>
    </source>
</reference>
<dbReference type="InterPro" id="IPR050792">
    <property type="entry name" value="ADP-ribosylglycohydrolase"/>
</dbReference>
<keyword evidence="2" id="KW-0378">Hydrolase</keyword>
<accession>A0A1X7KSJ4</accession>
<feature type="binding site" evidence="1">
    <location>
        <position position="53"/>
    </location>
    <ligand>
        <name>Mg(2+)</name>
        <dbReference type="ChEBI" id="CHEBI:18420"/>
        <label>1</label>
    </ligand>
</feature>
<dbReference type="GO" id="GO:0016787">
    <property type="term" value="F:hydrolase activity"/>
    <property type="evidence" value="ECO:0007669"/>
    <property type="project" value="UniProtKB-KW"/>
</dbReference>
<feature type="binding site" evidence="1">
    <location>
        <position position="267"/>
    </location>
    <ligand>
        <name>Mg(2+)</name>
        <dbReference type="ChEBI" id="CHEBI:18420"/>
        <label>1</label>
    </ligand>
</feature>
<dbReference type="PANTHER" id="PTHR16222:SF12">
    <property type="entry name" value="ADP-RIBOSYLGLYCOHYDROLASE-RELATED"/>
    <property type="match status" value="1"/>
</dbReference>
<keyword evidence="3" id="KW-1185">Reference proteome</keyword>